<reference evidence="1 2" key="1">
    <citation type="submission" date="2017-02" db="EMBL/GenBank/DDBJ databases">
        <authorList>
            <person name="Peterson S.W."/>
        </authorList>
    </citation>
    <scope>NUCLEOTIDE SEQUENCE [LARGE SCALE GENOMIC DNA]</scope>
    <source>
        <strain evidence="1 2">DSM 18108</strain>
    </source>
</reference>
<name>A0A1T5N543_9BACT</name>
<keyword evidence="2" id="KW-1185">Reference proteome</keyword>
<dbReference type="Proteomes" id="UP000190166">
    <property type="component" value="Unassembled WGS sequence"/>
</dbReference>
<sequence>MWRHKNIYAIGGLENIGFDQADALTVLSSQGVGLFNCLTGERFFRQETSWWENYEPMAGTISGYDILEGSTIRICGLDGPDFLSKETRDGWILECTGPVPDDPPFEKYQVNKIFLTHQSRGHHEFICQDGGCELRAFGFSATGNSLVVATSCNLVIWSRV</sequence>
<dbReference type="STRING" id="393003.SAMN05660461_0431"/>
<gene>
    <name evidence="1" type="ORF">SAMN05660461_0431</name>
</gene>
<evidence type="ECO:0000313" key="2">
    <source>
        <dbReference type="Proteomes" id="UP000190166"/>
    </source>
</evidence>
<organism evidence="1 2">
    <name type="scientific">Chitinophaga ginsengisegetis</name>
    <dbReference type="NCBI Taxonomy" id="393003"/>
    <lineage>
        <taxon>Bacteria</taxon>
        <taxon>Pseudomonadati</taxon>
        <taxon>Bacteroidota</taxon>
        <taxon>Chitinophagia</taxon>
        <taxon>Chitinophagales</taxon>
        <taxon>Chitinophagaceae</taxon>
        <taxon>Chitinophaga</taxon>
    </lineage>
</organism>
<dbReference type="RefSeq" id="WP_079467768.1">
    <property type="nucleotide sequence ID" value="NZ_FUZZ01000001.1"/>
</dbReference>
<dbReference type="AlphaFoldDB" id="A0A1T5N543"/>
<accession>A0A1T5N543</accession>
<proteinExistence type="predicted"/>
<evidence type="ECO:0000313" key="1">
    <source>
        <dbReference type="EMBL" id="SKC95566.1"/>
    </source>
</evidence>
<dbReference type="EMBL" id="FUZZ01000001">
    <property type="protein sequence ID" value="SKC95566.1"/>
    <property type="molecule type" value="Genomic_DNA"/>
</dbReference>
<protein>
    <submittedName>
        <fullName evidence="1">Uncharacterized protein</fullName>
    </submittedName>
</protein>